<feature type="domain" description="GRIP" evidence="4">
    <location>
        <begin position="716"/>
        <end position="763"/>
    </location>
</feature>
<evidence type="ECO:0000256" key="1">
    <source>
        <dbReference type="ARBA" id="ARBA00023054"/>
    </source>
</evidence>
<feature type="coiled-coil region" evidence="2">
    <location>
        <begin position="426"/>
        <end position="540"/>
    </location>
</feature>
<evidence type="ECO:0000259" key="4">
    <source>
        <dbReference type="PROSITE" id="PS50913"/>
    </source>
</evidence>
<evidence type="ECO:0000313" key="5">
    <source>
        <dbReference type="EMBL" id="GER27762.1"/>
    </source>
</evidence>
<dbReference type="AlphaFoldDB" id="A0A5A7P4T5"/>
<accession>A0A5A7P4T5</accession>
<dbReference type="SMART" id="SM00755">
    <property type="entry name" value="Grip"/>
    <property type="match status" value="1"/>
</dbReference>
<comment type="caution">
    <text evidence="5">The sequence shown here is derived from an EMBL/GenBank/DDBJ whole genome shotgun (WGS) entry which is preliminary data.</text>
</comment>
<feature type="compositionally biased region" description="Basic and acidic residues" evidence="3">
    <location>
        <begin position="37"/>
        <end position="52"/>
    </location>
</feature>
<proteinExistence type="predicted"/>
<feature type="coiled-coil region" evidence="2">
    <location>
        <begin position="100"/>
        <end position="282"/>
    </location>
</feature>
<dbReference type="PROSITE" id="PS50913">
    <property type="entry name" value="GRIP"/>
    <property type="match status" value="1"/>
</dbReference>
<organism evidence="5 6">
    <name type="scientific">Striga asiatica</name>
    <name type="common">Asiatic witchweed</name>
    <name type="synonym">Buchnera asiatica</name>
    <dbReference type="NCBI Taxonomy" id="4170"/>
    <lineage>
        <taxon>Eukaryota</taxon>
        <taxon>Viridiplantae</taxon>
        <taxon>Streptophyta</taxon>
        <taxon>Embryophyta</taxon>
        <taxon>Tracheophyta</taxon>
        <taxon>Spermatophyta</taxon>
        <taxon>Magnoliopsida</taxon>
        <taxon>eudicotyledons</taxon>
        <taxon>Gunneridae</taxon>
        <taxon>Pentapetalae</taxon>
        <taxon>asterids</taxon>
        <taxon>lamiids</taxon>
        <taxon>Lamiales</taxon>
        <taxon>Orobanchaceae</taxon>
        <taxon>Buchnereae</taxon>
        <taxon>Striga</taxon>
    </lineage>
</organism>
<keyword evidence="1 2" id="KW-0175">Coiled coil</keyword>
<name>A0A5A7P4T5_STRAF</name>
<dbReference type="PANTHER" id="PTHR23160">
    <property type="entry name" value="SYNAPTONEMAL COMPLEX PROTEIN-RELATED"/>
    <property type="match status" value="1"/>
</dbReference>
<gene>
    <name evidence="5" type="ORF">STAS_03496</name>
</gene>
<dbReference type="Proteomes" id="UP000325081">
    <property type="component" value="Unassembled WGS sequence"/>
</dbReference>
<evidence type="ECO:0000256" key="3">
    <source>
        <dbReference type="SAM" id="MobiDB-lite"/>
    </source>
</evidence>
<dbReference type="PANTHER" id="PTHR23160:SF1">
    <property type="entry name" value="PROTEIN GRIP"/>
    <property type="match status" value="1"/>
</dbReference>
<feature type="region of interest" description="Disordered" evidence="3">
    <location>
        <begin position="762"/>
        <end position="792"/>
    </location>
</feature>
<feature type="compositionally biased region" description="Polar residues" evidence="3">
    <location>
        <begin position="762"/>
        <end position="777"/>
    </location>
</feature>
<protein>
    <submittedName>
        <fullName evidence="5">Protein GRIP</fullName>
    </submittedName>
</protein>
<feature type="region of interest" description="Disordered" evidence="3">
    <location>
        <begin position="77"/>
        <end position="100"/>
    </location>
</feature>
<feature type="coiled-coil region" evidence="2">
    <location>
        <begin position="575"/>
        <end position="627"/>
    </location>
</feature>
<dbReference type="OrthoDB" id="1926336at2759"/>
<feature type="region of interest" description="Disordered" evidence="3">
    <location>
        <begin position="1"/>
        <end position="53"/>
    </location>
</feature>
<sequence>MSLEGGESSGVIENPAEDVVKQEENEQLNSSPTVEENGYHDGNEDSNSHDELVQMVAELSFQNEYLKSKYEDLKTVILDSDGPDQEKAQSHDNSVLGGDVRQMLEEIESLKRELVEERQTRGAAEEALKHLRAAHSDADLKAQELSAKYAEAQQKMDQEIKERDEKYSELDSKFNRLHKRAKQRIQEVQKEKDDIEAQLSEVNSKAELASSQLSALQQELERTRQHANEALKAMDTERQQLRSTNNKLRDNIEELRHSLIPKENALEAMQQSMLEKEQMLEDMRGLLQVADEKRLASIAELSLKHQKQVENFEAQMADFLSERSRATETISSLRALIVEKDTKIAEMDAASSGEAARLRAAMEKLKGELSHLKNEHEKEKDGLEDVLQSLRSKLEISENYRVHAEVEAASLRSQLESELSVQSQLLARKDAELGEAKEKINRIEHEFASYKVRANALLQKKDSELAAVTNNDQFKSLEEALKDAEREILLISAEKDKALQDLKEALTNSEKEISSRDAALNMAEQQLKSMQLKLDSALSMHQSEKEIWDKRLQNVEDTWRLKCEVLERKNEEPSTQNLQKEVGELKLICKMLKEEQNTFRDLADKMMEEKDKEISRLLDENRDLQQLLDSRPSAEYVDDYSALQIQEASNSSTSAAEQQILILARQQAQREEELAQTQRHILALQEEIEELEHENRLHRQQETVLKEELRNMERMQKRDGVDLTYLKNIILKLLETGEVERLLPVVAMLLQFSPDEMQKCQQAYRSSNEVPPNSASDSMGSGRSLFSRFSFS</sequence>
<dbReference type="GO" id="GO:0007131">
    <property type="term" value="P:reciprocal meiotic recombination"/>
    <property type="evidence" value="ECO:0007669"/>
    <property type="project" value="TreeGrafter"/>
</dbReference>
<feature type="coiled-coil region" evidence="2">
    <location>
        <begin position="355"/>
        <end position="393"/>
    </location>
</feature>
<feature type="compositionally biased region" description="Low complexity" evidence="3">
    <location>
        <begin position="778"/>
        <end position="792"/>
    </location>
</feature>
<dbReference type="Pfam" id="PF01465">
    <property type="entry name" value="GRIP"/>
    <property type="match status" value="1"/>
</dbReference>
<feature type="coiled-coil region" evidence="2">
    <location>
        <begin position="667"/>
        <end position="718"/>
    </location>
</feature>
<dbReference type="InterPro" id="IPR000237">
    <property type="entry name" value="GRIP_dom"/>
</dbReference>
<evidence type="ECO:0000313" key="6">
    <source>
        <dbReference type="Proteomes" id="UP000325081"/>
    </source>
</evidence>
<dbReference type="EMBL" id="BKCP01002224">
    <property type="protein sequence ID" value="GER27762.1"/>
    <property type="molecule type" value="Genomic_DNA"/>
</dbReference>
<reference evidence="6" key="1">
    <citation type="journal article" date="2019" name="Curr. Biol.">
        <title>Genome Sequence of Striga asiatica Provides Insight into the Evolution of Plant Parasitism.</title>
        <authorList>
            <person name="Yoshida S."/>
            <person name="Kim S."/>
            <person name="Wafula E.K."/>
            <person name="Tanskanen J."/>
            <person name="Kim Y.M."/>
            <person name="Honaas L."/>
            <person name="Yang Z."/>
            <person name="Spallek T."/>
            <person name="Conn C.E."/>
            <person name="Ichihashi Y."/>
            <person name="Cheong K."/>
            <person name="Cui S."/>
            <person name="Der J.P."/>
            <person name="Gundlach H."/>
            <person name="Jiao Y."/>
            <person name="Hori C."/>
            <person name="Ishida J.K."/>
            <person name="Kasahara H."/>
            <person name="Kiba T."/>
            <person name="Kim M.S."/>
            <person name="Koo N."/>
            <person name="Laohavisit A."/>
            <person name="Lee Y.H."/>
            <person name="Lumba S."/>
            <person name="McCourt P."/>
            <person name="Mortimer J.C."/>
            <person name="Mutuku J.M."/>
            <person name="Nomura T."/>
            <person name="Sasaki-Sekimoto Y."/>
            <person name="Seto Y."/>
            <person name="Wang Y."/>
            <person name="Wakatake T."/>
            <person name="Sakakibara H."/>
            <person name="Demura T."/>
            <person name="Yamaguchi S."/>
            <person name="Yoneyama K."/>
            <person name="Manabe R.I."/>
            <person name="Nelson D.C."/>
            <person name="Schulman A.H."/>
            <person name="Timko M.P."/>
            <person name="dePamphilis C.W."/>
            <person name="Choi D."/>
            <person name="Shirasu K."/>
        </authorList>
    </citation>
    <scope>NUCLEOTIDE SEQUENCE [LARGE SCALE GENOMIC DNA]</scope>
    <source>
        <strain evidence="6">cv. UVA1</strain>
    </source>
</reference>
<keyword evidence="6" id="KW-1185">Reference proteome</keyword>
<evidence type="ECO:0000256" key="2">
    <source>
        <dbReference type="SAM" id="Coils"/>
    </source>
</evidence>